<feature type="domain" description="Endonuclease/exonuclease/phosphatase" evidence="1">
    <location>
        <begin position="59"/>
        <end position="248"/>
    </location>
</feature>
<dbReference type="Pfam" id="PF03372">
    <property type="entry name" value="Exo_endo_phos"/>
    <property type="match status" value="1"/>
</dbReference>
<dbReference type="GO" id="GO:0004519">
    <property type="term" value="F:endonuclease activity"/>
    <property type="evidence" value="ECO:0007669"/>
    <property type="project" value="UniProtKB-KW"/>
</dbReference>
<dbReference type="PANTHER" id="PTHR23227:SF85">
    <property type="entry name" value="CRANIOFACIAL DEVELOPMENT PROTEIN 2"/>
    <property type="match status" value="1"/>
</dbReference>
<dbReference type="CDD" id="cd09076">
    <property type="entry name" value="L1-EN"/>
    <property type="match status" value="1"/>
</dbReference>
<keyword evidence="2" id="KW-0540">Nuclease</keyword>
<dbReference type="InterPro" id="IPR027124">
    <property type="entry name" value="Swc5/CFDP1/2"/>
</dbReference>
<dbReference type="InterPro" id="IPR036691">
    <property type="entry name" value="Endo/exonu/phosph_ase_sf"/>
</dbReference>
<gene>
    <name evidence="2" type="ORF">CINCED_3A012727</name>
</gene>
<evidence type="ECO:0000313" key="2">
    <source>
        <dbReference type="EMBL" id="VVC38380.1"/>
    </source>
</evidence>
<dbReference type="PANTHER" id="PTHR23227">
    <property type="entry name" value="BUCENTAUR RELATED"/>
    <property type="match status" value="1"/>
</dbReference>
<keyword evidence="2" id="KW-0378">Hydrolase</keyword>
<dbReference type="InterPro" id="IPR005135">
    <property type="entry name" value="Endo/exonuclease/phosphatase"/>
</dbReference>
<reference evidence="2 3" key="1">
    <citation type="submission" date="2019-08" db="EMBL/GenBank/DDBJ databases">
        <authorList>
            <person name="Alioto T."/>
            <person name="Alioto T."/>
            <person name="Gomez Garrido J."/>
        </authorList>
    </citation>
    <scope>NUCLEOTIDE SEQUENCE [LARGE SCALE GENOMIC DNA]</scope>
</reference>
<proteinExistence type="predicted"/>
<dbReference type="GO" id="GO:0004527">
    <property type="term" value="F:exonuclease activity"/>
    <property type="evidence" value="ECO:0007669"/>
    <property type="project" value="UniProtKB-KW"/>
</dbReference>
<organism evidence="2 3">
    <name type="scientific">Cinara cedri</name>
    <dbReference type="NCBI Taxonomy" id="506608"/>
    <lineage>
        <taxon>Eukaryota</taxon>
        <taxon>Metazoa</taxon>
        <taxon>Ecdysozoa</taxon>
        <taxon>Arthropoda</taxon>
        <taxon>Hexapoda</taxon>
        <taxon>Insecta</taxon>
        <taxon>Pterygota</taxon>
        <taxon>Neoptera</taxon>
        <taxon>Paraneoptera</taxon>
        <taxon>Hemiptera</taxon>
        <taxon>Sternorrhyncha</taxon>
        <taxon>Aphidomorpha</taxon>
        <taxon>Aphidoidea</taxon>
        <taxon>Aphididae</taxon>
        <taxon>Lachninae</taxon>
        <taxon>Cinara</taxon>
    </lineage>
</organism>
<name>A0A5E4N7M4_9HEMI</name>
<accession>A0A5E4N7M4</accession>
<dbReference type="SUPFAM" id="SSF56219">
    <property type="entry name" value="DNase I-like"/>
    <property type="match status" value="1"/>
</dbReference>
<evidence type="ECO:0000259" key="1">
    <source>
        <dbReference type="Pfam" id="PF03372"/>
    </source>
</evidence>
<protein>
    <submittedName>
        <fullName evidence="2">Endonuclease/exonuclease/phosphatase</fullName>
    </submittedName>
</protein>
<evidence type="ECO:0000313" key="3">
    <source>
        <dbReference type="Proteomes" id="UP000325440"/>
    </source>
</evidence>
<sequence length="366" mass="43228">MAHQLRYRKQEETTAEDNDEMMMIVEVKNSGSKKVPRSDLRVGTANIRSSKEKWKRRIATWNVKSLGVCGKLKNLKLEMERYKIDVLGISEIKWTGLGDFWSGDYRIIFNGDENKFAGVGIMVNKDFGHKIKSIIYFNERISEVIEMAKEKDNLIILGDWNALVGERTEPGVTGKFGFGTRNQRGDRLIEFCKERDMIITNTLFSQPKRRRYTWTMPEEGNRYQLDYILVKKRYRNQVKQSKSYPGADINSDHNLVIMETRLSLKKSTRNQETKKKWYVEKLKQEGTRKQFFEVVNRIIRIKPTESTEELDNYENTWKSFKEAITKMADKILGKTKNIPIKPWISTRLVELIETRRKYKKWKNRRG</sequence>
<dbReference type="Gene3D" id="3.60.10.10">
    <property type="entry name" value="Endonuclease/exonuclease/phosphatase"/>
    <property type="match status" value="2"/>
</dbReference>
<dbReference type="Proteomes" id="UP000325440">
    <property type="component" value="Unassembled WGS sequence"/>
</dbReference>
<dbReference type="OrthoDB" id="10033659at2759"/>
<keyword evidence="3" id="KW-1185">Reference proteome</keyword>
<keyword evidence="2" id="KW-0255">Endonuclease</keyword>
<dbReference type="EMBL" id="CABPRJ010001471">
    <property type="protein sequence ID" value="VVC38380.1"/>
    <property type="molecule type" value="Genomic_DNA"/>
</dbReference>
<keyword evidence="2" id="KW-0269">Exonuclease</keyword>
<dbReference type="AlphaFoldDB" id="A0A5E4N7M4"/>